<accession>A0A6M0SB81</accession>
<organism evidence="1 2">
    <name type="scientific">Adonisia turfae CCMR0082</name>
    <dbReference type="NCBI Taxonomy" id="2304604"/>
    <lineage>
        <taxon>Bacteria</taxon>
        <taxon>Bacillati</taxon>
        <taxon>Cyanobacteriota</taxon>
        <taxon>Adonisia</taxon>
        <taxon>Adonisia turfae</taxon>
    </lineage>
</organism>
<dbReference type="AlphaFoldDB" id="A0A6M0SB81"/>
<reference evidence="1 2" key="1">
    <citation type="journal article" date="2020" name="Microb. Ecol.">
        <title>Ecogenomics of the Marine Benthic Filamentous Cyanobacterium Adonisia.</title>
        <authorList>
            <person name="Walter J.M."/>
            <person name="Coutinho F.H."/>
            <person name="Leomil L."/>
            <person name="Hargreaves P.I."/>
            <person name="Campeao M.E."/>
            <person name="Vieira V.V."/>
            <person name="Silva B.S."/>
            <person name="Fistarol G.O."/>
            <person name="Salomon P.S."/>
            <person name="Sawabe T."/>
            <person name="Mino S."/>
            <person name="Hosokawa M."/>
            <person name="Miyashita H."/>
            <person name="Maruyama F."/>
            <person name="van Verk M.C."/>
            <person name="Dutilh B.E."/>
            <person name="Thompson C.C."/>
            <person name="Thompson F.L."/>
        </authorList>
    </citation>
    <scope>NUCLEOTIDE SEQUENCE [LARGE SCALE GENOMIC DNA]</scope>
    <source>
        <strain evidence="1 2">CCMR0082</strain>
    </source>
</reference>
<name>A0A6M0SB81_9CYAN</name>
<protein>
    <submittedName>
        <fullName evidence="1">Uncharacterized protein</fullName>
    </submittedName>
</protein>
<proteinExistence type="predicted"/>
<comment type="caution">
    <text evidence="1">The sequence shown here is derived from an EMBL/GenBank/DDBJ whole genome shotgun (WGS) entry which is preliminary data.</text>
</comment>
<gene>
    <name evidence="1" type="ORF">D0962_23625</name>
</gene>
<dbReference type="InterPro" id="IPR043746">
    <property type="entry name" value="DUF5691"/>
</dbReference>
<evidence type="ECO:0000313" key="1">
    <source>
        <dbReference type="EMBL" id="NEZ65710.1"/>
    </source>
</evidence>
<dbReference type="Pfam" id="PF18944">
    <property type="entry name" value="DUF5691"/>
    <property type="match status" value="1"/>
</dbReference>
<dbReference type="EMBL" id="QZCE01000002">
    <property type="protein sequence ID" value="NEZ65710.1"/>
    <property type="molecule type" value="Genomic_DNA"/>
</dbReference>
<dbReference type="RefSeq" id="WP_163667016.1">
    <property type="nucleotide sequence ID" value="NZ_QZCE01000002.1"/>
</dbReference>
<evidence type="ECO:0000313" key="2">
    <source>
        <dbReference type="Proteomes" id="UP000473574"/>
    </source>
</evidence>
<dbReference type="Proteomes" id="UP000473574">
    <property type="component" value="Unassembled WGS sequence"/>
</dbReference>
<sequence>MEYWKTLLNTALIGTDRQSPNPPKTVGTLTTALGQLNWQQPERSILSAAGAIALYQQVGQLPITVDWALLDPCADEDLPCCSAQTARHLNTILAEHPAIMPELLRLLTQSQQRVPEQLLPKLLHFGRQRSELRPQITAVIGKRGQWLASQNSAWEYGSAQRMTEFHADSAVWREGSRSERALFLQQWRETDADAAREALEAVWSSELAKDRAALISSLACNLSIADEPFLEKARCDRAQAVRQQTVGLLVKLPESHLCQRMAERVSQFISLQASTSELTIKVTLPKTFEPVWEEDGITSKTVAGLGEKASWLYQMLTSVSLHHWHGKPAAIAYAIKEHQWQDMLLKGWGVAALRQQNTTWANALVKEFDLQQIDERLLSDLLTLLTIEQQETALREKIPSQKDDIIHWLHQVSRCSQTWSLEFSQLVLEKILTLANNSDRNNYGLHYLLKEIAIVLHPDLTPAIAEPLTQMPENDSRFYWIKSALDEFHEHMHFRYEMHQAFKPSG</sequence>